<dbReference type="AlphaFoldDB" id="A0AAI8Z290"/>
<gene>
    <name evidence="2" type="ORF">LECACI_7A006270</name>
</gene>
<protein>
    <submittedName>
        <fullName evidence="2">Uncharacterized protein</fullName>
    </submittedName>
</protein>
<dbReference type="EMBL" id="CAVMBE010000044">
    <property type="protein sequence ID" value="CAK4031112.1"/>
    <property type="molecule type" value="Genomic_DNA"/>
</dbReference>
<reference evidence="2" key="1">
    <citation type="submission" date="2023-11" db="EMBL/GenBank/DDBJ databases">
        <authorList>
            <person name="Alioto T."/>
            <person name="Alioto T."/>
            <person name="Gomez Garrido J."/>
        </authorList>
    </citation>
    <scope>NUCLEOTIDE SEQUENCE</scope>
</reference>
<accession>A0AAI8Z290</accession>
<proteinExistence type="predicted"/>
<keyword evidence="3" id="KW-1185">Reference proteome</keyword>
<feature type="compositionally biased region" description="Polar residues" evidence="1">
    <location>
        <begin position="193"/>
        <end position="208"/>
    </location>
</feature>
<evidence type="ECO:0000256" key="1">
    <source>
        <dbReference type="SAM" id="MobiDB-lite"/>
    </source>
</evidence>
<name>A0AAI8Z290_9PEZI</name>
<evidence type="ECO:0000313" key="2">
    <source>
        <dbReference type="EMBL" id="CAK4031112.1"/>
    </source>
</evidence>
<sequence>MSSSLSQKQQSAGNVFNPLPPSPPSSFELPAPPPYTESTATATSQRTPRIERLIRSLRDIHSGRKYQDLWIPFQLTATEFAQLHREFLAPRADCDRKDDFHSWCSSKLRWDWDIEEDAEEDSEQDTEEGEFVVRMPSTIHDRFIIEVRERVKEQIAQVAKQWKKDPKNKKAALLLDGIREAGSARIKFRFAQDPQTLQKDPSGAQRSGSVCAEQQRDKHELSISEDEPTSSESPPPPSKEPDVAFSHTKRKKFPPLIVEVARSQSQKDLRKVAESFIIASHNYVRTVVGFKLPYETPEEGSTKTEPSKEKDHCAYLSIWRAFVDEDRLADMRCDRDEIPFQDTSGESLSGNLVLLVKDFMPPAVLDEEDPTSLNFLHDSQRDAALVRIPFDDLTAMLRHAEQEQADNEQPPDPFPKGLIGKKRKQRSSPDAEWNGRSDPSERTKDTGRRISERVKRRKSSEG</sequence>
<feature type="compositionally biased region" description="Pro residues" evidence="1">
    <location>
        <begin position="18"/>
        <end position="35"/>
    </location>
</feature>
<dbReference type="Proteomes" id="UP001296104">
    <property type="component" value="Unassembled WGS sequence"/>
</dbReference>
<feature type="compositionally biased region" description="Polar residues" evidence="1">
    <location>
        <begin position="36"/>
        <end position="47"/>
    </location>
</feature>
<feature type="compositionally biased region" description="Basic and acidic residues" evidence="1">
    <location>
        <begin position="427"/>
        <end position="462"/>
    </location>
</feature>
<evidence type="ECO:0000313" key="3">
    <source>
        <dbReference type="Proteomes" id="UP001296104"/>
    </source>
</evidence>
<feature type="region of interest" description="Disordered" evidence="1">
    <location>
        <begin position="191"/>
        <end position="247"/>
    </location>
</feature>
<organism evidence="2 3">
    <name type="scientific">Lecanosticta acicola</name>
    <dbReference type="NCBI Taxonomy" id="111012"/>
    <lineage>
        <taxon>Eukaryota</taxon>
        <taxon>Fungi</taxon>
        <taxon>Dikarya</taxon>
        <taxon>Ascomycota</taxon>
        <taxon>Pezizomycotina</taxon>
        <taxon>Dothideomycetes</taxon>
        <taxon>Dothideomycetidae</taxon>
        <taxon>Mycosphaerellales</taxon>
        <taxon>Mycosphaerellaceae</taxon>
        <taxon>Lecanosticta</taxon>
    </lineage>
</organism>
<feature type="region of interest" description="Disordered" evidence="1">
    <location>
        <begin position="1"/>
        <end position="47"/>
    </location>
</feature>
<feature type="region of interest" description="Disordered" evidence="1">
    <location>
        <begin position="401"/>
        <end position="462"/>
    </location>
</feature>
<comment type="caution">
    <text evidence="2">The sequence shown here is derived from an EMBL/GenBank/DDBJ whole genome shotgun (WGS) entry which is preliminary data.</text>
</comment>
<feature type="compositionally biased region" description="Polar residues" evidence="1">
    <location>
        <begin position="1"/>
        <end position="14"/>
    </location>
</feature>